<feature type="domain" description="Peptidase S1A alpha-lytic prodomain" evidence="10">
    <location>
        <begin position="128"/>
        <end position="185"/>
    </location>
</feature>
<dbReference type="GO" id="GO:0004252">
    <property type="term" value="F:serine-type endopeptidase activity"/>
    <property type="evidence" value="ECO:0007669"/>
    <property type="project" value="InterPro"/>
</dbReference>
<name>A0A7W7GRH2_9ACTN</name>
<dbReference type="Gene3D" id="2.40.10.10">
    <property type="entry name" value="Trypsin-like serine proteases"/>
    <property type="match status" value="2"/>
</dbReference>
<reference evidence="11 12" key="1">
    <citation type="submission" date="2020-08" db="EMBL/GenBank/DDBJ databases">
        <title>Sequencing the genomes of 1000 actinobacteria strains.</title>
        <authorList>
            <person name="Klenk H.-P."/>
        </authorList>
    </citation>
    <scope>NUCLEOTIDE SEQUENCE [LARGE SCALE GENOMIC DNA]</scope>
    <source>
        <strain evidence="11 12">DSM 45809</strain>
    </source>
</reference>
<feature type="signal peptide" evidence="8">
    <location>
        <begin position="1"/>
        <end position="28"/>
    </location>
</feature>
<evidence type="ECO:0000259" key="10">
    <source>
        <dbReference type="Pfam" id="PF02983"/>
    </source>
</evidence>
<dbReference type="EC" id="3.4.21.-" evidence="11"/>
<dbReference type="PRINTS" id="PR00861">
    <property type="entry name" value="ALYTICPTASE"/>
</dbReference>
<evidence type="ECO:0000256" key="1">
    <source>
        <dbReference type="ARBA" id="ARBA00007664"/>
    </source>
</evidence>
<accession>A0A7W7GRH2</accession>
<protein>
    <submittedName>
        <fullName evidence="11">Streptogrisin C</fullName>
        <ecNumber evidence="11">3.4.21.-</ecNumber>
    </submittedName>
</protein>
<dbReference type="InterPro" id="IPR043504">
    <property type="entry name" value="Peptidase_S1_PA_chymotrypsin"/>
</dbReference>
<dbReference type="InterPro" id="IPR001316">
    <property type="entry name" value="Pept_S1A_streptogrisin"/>
</dbReference>
<dbReference type="Pfam" id="PF00089">
    <property type="entry name" value="Trypsin"/>
    <property type="match status" value="1"/>
</dbReference>
<evidence type="ECO:0000256" key="8">
    <source>
        <dbReference type="SAM" id="SignalP"/>
    </source>
</evidence>
<keyword evidence="2" id="KW-0645">Protease</keyword>
<keyword evidence="12" id="KW-1185">Reference proteome</keyword>
<dbReference type="Pfam" id="PF02983">
    <property type="entry name" value="Pro_Al_protease"/>
    <property type="match status" value="1"/>
</dbReference>
<evidence type="ECO:0000259" key="9">
    <source>
        <dbReference type="Pfam" id="PF00089"/>
    </source>
</evidence>
<evidence type="ECO:0000256" key="2">
    <source>
        <dbReference type="ARBA" id="ARBA00022670"/>
    </source>
</evidence>
<proteinExistence type="inferred from homology"/>
<dbReference type="Gene3D" id="3.30.300.50">
    <property type="match status" value="2"/>
</dbReference>
<feature type="domain" description="Peptidase S1" evidence="9">
    <location>
        <begin position="205"/>
        <end position="381"/>
    </location>
</feature>
<sequence length="517" mass="51784">MQRRSIAVAAAVVAATAAAVAFTLPSLAGTTPTGDSGTTKAGRGGGVSPQLLAAMKRDLGLDAEQATTRLARSKWAGGVTATLAAATGDSYAGAWLAKDGTTLKVAVTDSGAAAEVKAAGAVPVLVKRSESELDEAKSKLDRRVTAASGLTGWYVDAPTNKLVIVAQPGAKTDPVAFARKAGVPADAVTVKVSKQQPKPLFDVRGADPYFIAVDGGTARCSIGFSVEGGFVTAGHCGAAGTQTSGFNNQAQGEVKASVFPGNADMGFVEVNGDWTPRPVVNDFKGNELPVAGNTEAPVGAAVCRSGSTTGTFCGTILAKNQTVRYPEGAVTGLTRTDVCAEGGDSGGPWLSGDQAQGVTSGGSGDCTVGGETFFQPVNEILAANDLTLVTSGGGDTGGAAPTESAPAGEATAPAAACGDLPVQRDGSISQTGKAQAQPNGGTFRARAGTHTACLQSPDGADFDLVLQRLTRNGFRTVAQATGDGAKTLSVEQRSGTFRYVVVATSGSGAYSLGFNVQ</sequence>
<dbReference type="EMBL" id="JACHNB010000001">
    <property type="protein sequence ID" value="MBB4736915.1"/>
    <property type="molecule type" value="Genomic_DNA"/>
</dbReference>
<dbReference type="RefSeq" id="WP_185037402.1">
    <property type="nucleotide sequence ID" value="NZ_BAABFG010000005.1"/>
</dbReference>
<dbReference type="Proteomes" id="UP000546162">
    <property type="component" value="Unassembled WGS sequence"/>
</dbReference>
<dbReference type="InterPro" id="IPR001254">
    <property type="entry name" value="Trypsin_dom"/>
</dbReference>
<evidence type="ECO:0000313" key="11">
    <source>
        <dbReference type="EMBL" id="MBB4736915.1"/>
    </source>
</evidence>
<dbReference type="AlphaFoldDB" id="A0A7W7GRH2"/>
<dbReference type="InterPro" id="IPR009003">
    <property type="entry name" value="Peptidase_S1_PA"/>
</dbReference>
<evidence type="ECO:0000256" key="4">
    <source>
        <dbReference type="ARBA" id="ARBA00022801"/>
    </source>
</evidence>
<evidence type="ECO:0000313" key="12">
    <source>
        <dbReference type="Proteomes" id="UP000546162"/>
    </source>
</evidence>
<dbReference type="InterPro" id="IPR004236">
    <property type="entry name" value="Pept_S1_alpha_lytic"/>
</dbReference>
<feature type="chain" id="PRO_5031461708" evidence="8">
    <location>
        <begin position="29"/>
        <end position="517"/>
    </location>
</feature>
<keyword evidence="6" id="KW-0865">Zymogen</keyword>
<dbReference type="InterPro" id="IPR035070">
    <property type="entry name" value="Streptogrisin_prodomain"/>
</dbReference>
<dbReference type="GO" id="GO:0005576">
    <property type="term" value="C:extracellular region"/>
    <property type="evidence" value="ECO:0007669"/>
    <property type="project" value="InterPro"/>
</dbReference>
<keyword evidence="4 11" id="KW-0378">Hydrolase</keyword>
<evidence type="ECO:0000256" key="6">
    <source>
        <dbReference type="ARBA" id="ARBA00023145"/>
    </source>
</evidence>
<evidence type="ECO:0000256" key="7">
    <source>
        <dbReference type="ARBA" id="ARBA00023157"/>
    </source>
</evidence>
<evidence type="ECO:0000256" key="3">
    <source>
        <dbReference type="ARBA" id="ARBA00022729"/>
    </source>
</evidence>
<gene>
    <name evidence="11" type="ORF">BJY16_000374</name>
</gene>
<dbReference type="SUPFAM" id="SSF50494">
    <property type="entry name" value="Trypsin-like serine proteases"/>
    <property type="match status" value="1"/>
</dbReference>
<comment type="caution">
    <text evidence="11">The sequence shown here is derived from an EMBL/GenBank/DDBJ whole genome shotgun (WGS) entry which is preliminary data.</text>
</comment>
<comment type="similarity">
    <text evidence="1">Belongs to the peptidase S1 family.</text>
</comment>
<keyword evidence="5" id="KW-0720">Serine protease</keyword>
<dbReference type="GO" id="GO:0006508">
    <property type="term" value="P:proteolysis"/>
    <property type="evidence" value="ECO:0007669"/>
    <property type="project" value="UniProtKB-KW"/>
</dbReference>
<evidence type="ECO:0000256" key="5">
    <source>
        <dbReference type="ARBA" id="ARBA00022825"/>
    </source>
</evidence>
<organism evidence="11 12">
    <name type="scientific">Actinoplanes octamycinicus</name>
    <dbReference type="NCBI Taxonomy" id="135948"/>
    <lineage>
        <taxon>Bacteria</taxon>
        <taxon>Bacillati</taxon>
        <taxon>Actinomycetota</taxon>
        <taxon>Actinomycetes</taxon>
        <taxon>Micromonosporales</taxon>
        <taxon>Micromonosporaceae</taxon>
        <taxon>Actinoplanes</taxon>
    </lineage>
</organism>
<keyword evidence="3 8" id="KW-0732">Signal</keyword>
<keyword evidence="7" id="KW-1015">Disulfide bond</keyword>
<dbReference type="CDD" id="cd21112">
    <property type="entry name" value="alphaLP-like"/>
    <property type="match status" value="1"/>
</dbReference>